<dbReference type="Pfam" id="PF14246">
    <property type="entry name" value="TetR_C_7"/>
    <property type="match status" value="1"/>
</dbReference>
<reference evidence="4 5" key="1">
    <citation type="submission" date="2015-07" db="EMBL/GenBank/DDBJ databases">
        <title>Genome sequencing of Kibdelosporangium phytohabitans.</title>
        <authorList>
            <person name="Qin S."/>
            <person name="Xing K."/>
        </authorList>
    </citation>
    <scope>NUCLEOTIDE SEQUENCE [LARGE SCALE GENOMIC DNA]</scope>
    <source>
        <strain evidence="4 5">KLBMP1111</strain>
    </source>
</reference>
<dbReference type="InterPro" id="IPR050109">
    <property type="entry name" value="HTH-type_TetR-like_transc_reg"/>
</dbReference>
<name>A0A0N9I0Y7_9PSEU</name>
<proteinExistence type="predicted"/>
<dbReference type="KEGG" id="kphy:AOZ06_22590"/>
<protein>
    <recommendedName>
        <fullName evidence="3">HTH tetR-type domain-containing protein</fullName>
    </recommendedName>
</protein>
<evidence type="ECO:0000313" key="5">
    <source>
        <dbReference type="Proteomes" id="UP000063699"/>
    </source>
</evidence>
<accession>A0A0N9I0Y7</accession>
<dbReference type="AlphaFoldDB" id="A0A0N9I0Y7"/>
<dbReference type="PANTHER" id="PTHR30055">
    <property type="entry name" value="HTH-TYPE TRANSCRIPTIONAL REGULATOR RUTR"/>
    <property type="match status" value="1"/>
</dbReference>
<dbReference type="Proteomes" id="UP000063699">
    <property type="component" value="Chromosome"/>
</dbReference>
<dbReference type="Pfam" id="PF00440">
    <property type="entry name" value="TetR_N"/>
    <property type="match status" value="1"/>
</dbReference>
<dbReference type="PANTHER" id="PTHR30055:SF223">
    <property type="entry name" value="HTH-TYPE TRANSCRIPTIONAL REGULATOR UIDR"/>
    <property type="match status" value="1"/>
</dbReference>
<keyword evidence="5" id="KW-1185">Reference proteome</keyword>
<dbReference type="PRINTS" id="PR00455">
    <property type="entry name" value="HTHTETR"/>
</dbReference>
<dbReference type="GO" id="GO:0003700">
    <property type="term" value="F:DNA-binding transcription factor activity"/>
    <property type="evidence" value="ECO:0007669"/>
    <property type="project" value="TreeGrafter"/>
</dbReference>
<gene>
    <name evidence="4" type="ORF">AOZ06_22590</name>
</gene>
<organism evidence="4 5">
    <name type="scientific">Kibdelosporangium phytohabitans</name>
    <dbReference type="NCBI Taxonomy" id="860235"/>
    <lineage>
        <taxon>Bacteria</taxon>
        <taxon>Bacillati</taxon>
        <taxon>Actinomycetota</taxon>
        <taxon>Actinomycetes</taxon>
        <taxon>Pseudonocardiales</taxon>
        <taxon>Pseudonocardiaceae</taxon>
        <taxon>Kibdelosporangium</taxon>
    </lineage>
</organism>
<feature type="DNA-binding region" description="H-T-H motif" evidence="2">
    <location>
        <begin position="38"/>
        <end position="57"/>
    </location>
</feature>
<dbReference type="InterPro" id="IPR009057">
    <property type="entry name" value="Homeodomain-like_sf"/>
</dbReference>
<dbReference type="STRING" id="860235.AOZ06_22590"/>
<evidence type="ECO:0000313" key="4">
    <source>
        <dbReference type="EMBL" id="ALG09325.1"/>
    </source>
</evidence>
<dbReference type="SUPFAM" id="SSF48498">
    <property type="entry name" value="Tetracyclin repressor-like, C-terminal domain"/>
    <property type="match status" value="1"/>
</dbReference>
<dbReference type="InterPro" id="IPR039536">
    <property type="entry name" value="TetR_C_Proteobacteria"/>
</dbReference>
<dbReference type="OrthoDB" id="7186128at2"/>
<feature type="domain" description="HTH tetR-type" evidence="3">
    <location>
        <begin position="15"/>
        <end position="75"/>
    </location>
</feature>
<dbReference type="EMBL" id="CP012752">
    <property type="protein sequence ID" value="ALG09325.1"/>
    <property type="molecule type" value="Genomic_DNA"/>
</dbReference>
<evidence type="ECO:0000259" key="3">
    <source>
        <dbReference type="PROSITE" id="PS50977"/>
    </source>
</evidence>
<dbReference type="SUPFAM" id="SSF46689">
    <property type="entry name" value="Homeodomain-like"/>
    <property type="match status" value="1"/>
</dbReference>
<dbReference type="RefSeq" id="WP_054291229.1">
    <property type="nucleotide sequence ID" value="NZ_CP012752.1"/>
</dbReference>
<dbReference type="InterPro" id="IPR036271">
    <property type="entry name" value="Tet_transcr_reg_TetR-rel_C_sf"/>
</dbReference>
<keyword evidence="1 2" id="KW-0238">DNA-binding</keyword>
<dbReference type="Gene3D" id="1.10.357.10">
    <property type="entry name" value="Tetracycline Repressor, domain 2"/>
    <property type="match status" value="1"/>
</dbReference>
<dbReference type="PROSITE" id="PS50977">
    <property type="entry name" value="HTH_TETR_2"/>
    <property type="match status" value="1"/>
</dbReference>
<dbReference type="InterPro" id="IPR001647">
    <property type="entry name" value="HTH_TetR"/>
</dbReference>
<evidence type="ECO:0000256" key="2">
    <source>
        <dbReference type="PROSITE-ProRule" id="PRU00335"/>
    </source>
</evidence>
<sequence>MSTGATVPRRGRPRGSDDGELLTIARNAFITHGFRGTTMDAVAAEARVSKQSLYRAYSSKDALYAAVVRDWVERGQGAMRPHATALGETDDIEAGLLRFAGILQGGLLSPPVLQMRTLVAAEALRFPEVAADYVTRSWSHNLRTLATTLDTLAQRGLLRIDDADLAAEQLTWLIVAAPLNRLTLQAGAQPYTEDELRAVAAEGVATFLSRYGP</sequence>
<dbReference type="GO" id="GO:0000976">
    <property type="term" value="F:transcription cis-regulatory region binding"/>
    <property type="evidence" value="ECO:0007669"/>
    <property type="project" value="TreeGrafter"/>
</dbReference>
<evidence type="ECO:0000256" key="1">
    <source>
        <dbReference type="ARBA" id="ARBA00023125"/>
    </source>
</evidence>